<dbReference type="NCBIfam" id="NF004976">
    <property type="entry name" value="PRK06349.1"/>
    <property type="match status" value="1"/>
</dbReference>
<dbReference type="Gene3D" id="3.30.70.260">
    <property type="match status" value="1"/>
</dbReference>
<dbReference type="STRING" id="445932.Emin_0860"/>
<dbReference type="Proteomes" id="UP000001029">
    <property type="component" value="Chromosome"/>
</dbReference>
<keyword evidence="17" id="KW-1185">Reference proteome</keyword>
<dbReference type="PROSITE" id="PS01042">
    <property type="entry name" value="HOMOSER_DHGENASE"/>
    <property type="match status" value="1"/>
</dbReference>
<dbReference type="EC" id="1.1.1.3" evidence="4 12"/>
<dbReference type="PIRSF" id="PIRSF000098">
    <property type="entry name" value="Homoser_dehydrog"/>
    <property type="match status" value="1"/>
</dbReference>
<dbReference type="AlphaFoldDB" id="B2KD19"/>
<dbReference type="SUPFAM" id="SSF55347">
    <property type="entry name" value="Glyceraldehyde-3-phosphate dehydrogenase-like, C-terminal domain"/>
    <property type="match status" value="1"/>
</dbReference>
<evidence type="ECO:0000313" key="17">
    <source>
        <dbReference type="Proteomes" id="UP000001029"/>
    </source>
</evidence>
<dbReference type="GO" id="GO:0009088">
    <property type="term" value="P:threonine biosynthetic process"/>
    <property type="evidence" value="ECO:0007669"/>
    <property type="project" value="UniProtKB-UniPathway"/>
</dbReference>
<keyword evidence="6 12" id="KW-0028">Amino-acid biosynthesis</keyword>
<feature type="binding site" evidence="11">
    <location>
        <begin position="9"/>
        <end position="16"/>
    </location>
    <ligand>
        <name>NADP(+)</name>
        <dbReference type="ChEBI" id="CHEBI:58349"/>
    </ligand>
</feature>
<evidence type="ECO:0000256" key="8">
    <source>
        <dbReference type="ARBA" id="ARBA00023002"/>
    </source>
</evidence>
<evidence type="ECO:0000256" key="6">
    <source>
        <dbReference type="ARBA" id="ARBA00022605"/>
    </source>
</evidence>
<dbReference type="SUPFAM" id="SSF51735">
    <property type="entry name" value="NAD(P)-binding Rossmann-fold domains"/>
    <property type="match status" value="1"/>
</dbReference>
<dbReference type="FunFam" id="3.30.360.10:FF:000005">
    <property type="entry name" value="Homoserine dehydrogenase"/>
    <property type="match status" value="1"/>
</dbReference>
<comment type="catalytic activity">
    <reaction evidence="12">
        <text>L-homoserine + NADP(+) = L-aspartate 4-semialdehyde + NADPH + H(+)</text>
        <dbReference type="Rhea" id="RHEA:15761"/>
        <dbReference type="ChEBI" id="CHEBI:15378"/>
        <dbReference type="ChEBI" id="CHEBI:57476"/>
        <dbReference type="ChEBI" id="CHEBI:57783"/>
        <dbReference type="ChEBI" id="CHEBI:58349"/>
        <dbReference type="ChEBI" id="CHEBI:537519"/>
        <dbReference type="EC" id="1.1.1.3"/>
    </reaction>
</comment>
<evidence type="ECO:0000256" key="5">
    <source>
        <dbReference type="ARBA" id="ARBA00013376"/>
    </source>
</evidence>
<dbReference type="GO" id="GO:0004412">
    <property type="term" value="F:homoserine dehydrogenase activity"/>
    <property type="evidence" value="ECO:0007669"/>
    <property type="project" value="UniProtKB-EC"/>
</dbReference>
<keyword evidence="8 12" id="KW-0560">Oxidoreductase</keyword>
<dbReference type="EMBL" id="CP001055">
    <property type="protein sequence ID" value="ACC98415.1"/>
    <property type="molecule type" value="Genomic_DNA"/>
</dbReference>
<dbReference type="HOGENOM" id="CLU_009116_1_0_0"/>
<dbReference type="Gene3D" id="3.40.50.720">
    <property type="entry name" value="NAD(P)-binding Rossmann-like Domain"/>
    <property type="match status" value="1"/>
</dbReference>
<evidence type="ECO:0000256" key="2">
    <source>
        <dbReference type="ARBA" id="ARBA00005062"/>
    </source>
</evidence>
<name>B2KD19_ELUMP</name>
<feature type="binding site" evidence="11">
    <location>
        <position position="119"/>
    </location>
    <ligand>
        <name>NADPH</name>
        <dbReference type="ChEBI" id="CHEBI:57783"/>
    </ligand>
</feature>
<evidence type="ECO:0000256" key="7">
    <source>
        <dbReference type="ARBA" id="ARBA00022697"/>
    </source>
</evidence>
<dbReference type="Gene3D" id="3.30.360.10">
    <property type="entry name" value="Dihydrodipicolinate Reductase, domain 2"/>
    <property type="match status" value="1"/>
</dbReference>
<dbReference type="InterPro" id="IPR036291">
    <property type="entry name" value="NAD(P)-bd_dom_sf"/>
</dbReference>
<evidence type="ECO:0000256" key="13">
    <source>
        <dbReference type="RuleBase" id="RU004171"/>
    </source>
</evidence>
<reference evidence="16 17" key="1">
    <citation type="journal article" date="2009" name="Appl. Environ. Microbiol.">
        <title>Genomic analysis of 'Elusimicrobium minutum,' the first cultivated representative of the phylum 'Elusimicrobia' (formerly termite group 1).</title>
        <authorList>
            <person name="Herlemann D.P.R."/>
            <person name="Geissinger O."/>
            <person name="Ikeda-Ohtsubo W."/>
            <person name="Kunin V."/>
            <person name="Sun H."/>
            <person name="Lapidus A."/>
            <person name="Hugenholtz P."/>
            <person name="Brune A."/>
        </authorList>
    </citation>
    <scope>NUCLEOTIDE SEQUENCE [LARGE SCALE GENOMIC DNA]</scope>
    <source>
        <strain evidence="16 17">Pei191</strain>
    </source>
</reference>
<dbReference type="KEGG" id="emi:Emin_0860"/>
<evidence type="ECO:0000256" key="12">
    <source>
        <dbReference type="RuleBase" id="RU000579"/>
    </source>
</evidence>
<evidence type="ECO:0000256" key="4">
    <source>
        <dbReference type="ARBA" id="ARBA00013213"/>
    </source>
</evidence>
<dbReference type="SUPFAM" id="SSF55021">
    <property type="entry name" value="ACT-like"/>
    <property type="match status" value="1"/>
</dbReference>
<evidence type="ECO:0000256" key="9">
    <source>
        <dbReference type="ARBA" id="ARBA00023167"/>
    </source>
</evidence>
<evidence type="ECO:0000259" key="14">
    <source>
        <dbReference type="Pfam" id="PF00742"/>
    </source>
</evidence>
<dbReference type="PANTHER" id="PTHR43331:SF1">
    <property type="entry name" value="HOMOSERINE DEHYDROGENASE"/>
    <property type="match status" value="1"/>
</dbReference>
<dbReference type="RefSeq" id="WP_012415030.1">
    <property type="nucleotide sequence ID" value="NC_010644.1"/>
</dbReference>
<dbReference type="InterPro" id="IPR016204">
    <property type="entry name" value="HDH"/>
</dbReference>
<gene>
    <name evidence="16" type="ordered locus">Emin_0860</name>
</gene>
<evidence type="ECO:0000313" key="16">
    <source>
        <dbReference type="EMBL" id="ACC98415.1"/>
    </source>
</evidence>
<keyword evidence="7 12" id="KW-0791">Threonine biosynthesis</keyword>
<sequence>MENYNIALLGCGTVGSGTAKIISEFSAALSERSGKKINISKIVDLRPMAAAKKAGVDISLFVNPKEELSKEEASAAIKEVLADKSIDLVVETIGGDGDYIKNIHESVLKAGKNLVTANKSLLAKTGKSLFETAKENNKSIGFEAAVCGAIPIIKGLTECFTGDDILSVYGIMNGTSNFILSNMSSRGISFEEALKEAQRLGYAEADPSLDINGGDAANKLKILIQMIYGVDARSITIGVNGIDVIKPVDVAFAKQINSVIKLICYAKREGNKLYAAVRPMMLHKDIFLADINGATNAVRLINKYSGENILVGQGAGMEETGSAIVSDIVKIARGDKQRSSIAWQECEIKPFEEHAMNFNIILKSKDMPGVTGAAAKAIGDENVNIFTIGPNFHEGEFAYFSIVTETATLNQINRAVAKMRELKPGAFEKDVKVFPIIK</sequence>
<feature type="domain" description="Aspartate/homoserine dehydrogenase NAD-binding" evidence="15">
    <location>
        <begin position="10"/>
        <end position="142"/>
    </location>
</feature>
<keyword evidence="9 12" id="KW-0486">Methionine biosynthesis</keyword>
<evidence type="ECO:0000256" key="10">
    <source>
        <dbReference type="PIRSR" id="PIRSR000098-1"/>
    </source>
</evidence>
<dbReference type="PANTHER" id="PTHR43331">
    <property type="entry name" value="HOMOSERINE DEHYDROGENASE"/>
    <property type="match status" value="1"/>
</dbReference>
<dbReference type="UniPathway" id="UPA00050">
    <property type="reaction ID" value="UER00063"/>
</dbReference>
<evidence type="ECO:0000256" key="3">
    <source>
        <dbReference type="ARBA" id="ARBA00006753"/>
    </source>
</evidence>
<evidence type="ECO:0000259" key="15">
    <source>
        <dbReference type="Pfam" id="PF03447"/>
    </source>
</evidence>
<protein>
    <recommendedName>
        <fullName evidence="5 12">Homoserine dehydrogenase</fullName>
        <ecNumber evidence="4 12">1.1.1.3</ecNumber>
    </recommendedName>
</protein>
<feature type="binding site" evidence="11">
    <location>
        <position position="204"/>
    </location>
    <ligand>
        <name>L-homoserine</name>
        <dbReference type="ChEBI" id="CHEBI:57476"/>
    </ligand>
</feature>
<dbReference type="Pfam" id="PF00742">
    <property type="entry name" value="Homoserine_dh"/>
    <property type="match status" value="1"/>
</dbReference>
<proteinExistence type="inferred from homology"/>
<evidence type="ECO:0000256" key="1">
    <source>
        <dbReference type="ARBA" id="ARBA00005056"/>
    </source>
</evidence>
<comment type="similarity">
    <text evidence="3 13">Belongs to the homoserine dehydrogenase family.</text>
</comment>
<organism evidence="16 17">
    <name type="scientific">Elusimicrobium minutum (strain Pei191)</name>
    <dbReference type="NCBI Taxonomy" id="445932"/>
    <lineage>
        <taxon>Bacteria</taxon>
        <taxon>Pseudomonadati</taxon>
        <taxon>Elusimicrobiota</taxon>
        <taxon>Elusimicrobia</taxon>
        <taxon>Elusimicrobiales</taxon>
        <taxon>Elusimicrobiaceae</taxon>
        <taxon>Elusimicrobium</taxon>
    </lineage>
</organism>
<dbReference type="GO" id="GO:0050661">
    <property type="term" value="F:NADP binding"/>
    <property type="evidence" value="ECO:0007669"/>
    <property type="project" value="InterPro"/>
</dbReference>
<dbReference type="InterPro" id="IPR045865">
    <property type="entry name" value="ACT-like_dom_sf"/>
</dbReference>
<dbReference type="InterPro" id="IPR019811">
    <property type="entry name" value="HDH_CS"/>
</dbReference>
<feature type="active site" description="Proton donor" evidence="10">
    <location>
        <position position="219"/>
    </location>
</feature>
<feature type="domain" description="Homoserine dehydrogenase catalytic" evidence="14">
    <location>
        <begin position="151"/>
        <end position="329"/>
    </location>
</feature>
<keyword evidence="11 12" id="KW-0521">NADP</keyword>
<dbReference type="GO" id="GO:0009086">
    <property type="term" value="P:methionine biosynthetic process"/>
    <property type="evidence" value="ECO:0007669"/>
    <property type="project" value="UniProtKB-KW"/>
</dbReference>
<dbReference type="InterPro" id="IPR005106">
    <property type="entry name" value="Asp/hSer_DH_NAD-bd"/>
</dbReference>
<dbReference type="InterPro" id="IPR001342">
    <property type="entry name" value="HDH_cat"/>
</dbReference>
<comment type="pathway">
    <text evidence="1 12">Amino-acid biosynthesis; L-threonine biosynthesis; L-threonine from L-aspartate: step 3/5.</text>
</comment>
<accession>B2KD19</accession>
<comment type="pathway">
    <text evidence="2 12">Amino-acid biosynthesis; L-methionine biosynthesis via de novo pathway; L-homoserine from L-aspartate: step 3/3.</text>
</comment>
<dbReference type="OrthoDB" id="9808167at2"/>
<evidence type="ECO:0000256" key="11">
    <source>
        <dbReference type="PIRSR" id="PIRSR000098-2"/>
    </source>
</evidence>
<dbReference type="UniPathway" id="UPA00051">
    <property type="reaction ID" value="UER00465"/>
</dbReference>
<dbReference type="Pfam" id="PF03447">
    <property type="entry name" value="NAD_binding_3"/>
    <property type="match status" value="1"/>
</dbReference>